<comment type="similarity">
    <text evidence="2 10">Belongs to the Wnt family.</text>
</comment>
<dbReference type="Proteomes" id="UP000285301">
    <property type="component" value="Unassembled WGS sequence"/>
</dbReference>
<keyword evidence="9" id="KW-0449">Lipoprotein</keyword>
<keyword evidence="3 10" id="KW-0217">Developmental protein</keyword>
<evidence type="ECO:0000256" key="8">
    <source>
        <dbReference type="ARBA" id="ARBA00023180"/>
    </source>
</evidence>
<keyword evidence="8" id="KW-0325">Glycoprotein</keyword>
<comment type="subcellular location">
    <subcellularLocation>
        <location evidence="1 10">Secreted</location>
        <location evidence="1 10">Extracellular space</location>
        <location evidence="1 10">Extracellular matrix</location>
    </subcellularLocation>
</comment>
<dbReference type="InterPro" id="IPR043158">
    <property type="entry name" value="Wnt_C"/>
</dbReference>
<evidence type="ECO:0000256" key="7">
    <source>
        <dbReference type="ARBA" id="ARBA00023157"/>
    </source>
</evidence>
<keyword evidence="5" id="KW-0272">Extracellular matrix</keyword>
<name>A0A3S3Q3P7_9ACAR</name>
<dbReference type="InterPro" id="IPR005817">
    <property type="entry name" value="Wnt"/>
</dbReference>
<keyword evidence="6 10" id="KW-0879">Wnt signaling pathway</keyword>
<dbReference type="FunFam" id="3.30.2460.20:FF:000001">
    <property type="entry name" value="Wnt homolog"/>
    <property type="match status" value="1"/>
</dbReference>
<dbReference type="SMART" id="SM00097">
    <property type="entry name" value="WNT1"/>
    <property type="match status" value="1"/>
</dbReference>
<comment type="caution">
    <text evidence="11">The sequence shown here is derived from an EMBL/GenBank/DDBJ whole genome shotgun (WGS) entry which is preliminary data.</text>
</comment>
<accession>A0A3S3Q3P7</accession>
<evidence type="ECO:0000256" key="10">
    <source>
        <dbReference type="RuleBase" id="RU003500"/>
    </source>
</evidence>
<dbReference type="PRINTS" id="PR01349">
    <property type="entry name" value="WNTPROTEIN"/>
</dbReference>
<evidence type="ECO:0000256" key="3">
    <source>
        <dbReference type="ARBA" id="ARBA00022473"/>
    </source>
</evidence>
<sequence length="254" mass="29454">MRSKEAAFVYAITSAGVVYSISKFCRKANFSTCECDRRSNGEYGADDWDWGGCSVNVRFGMRIARKFIDSREMEDDERTMMNLHNNRAGRRAVKYTLQRSCKCHGISGSCTTKTCWKSLPDFRLVADYLMKRYVKAKKLTFLSETKKQIYNRNALMRGKRVNQFLTDPKPRDLVFIENSPNYCEVNYALGSYGTQSRLCNRSSHEIDGCDILCCGRGYNTHRIRRTKRCQCKFIWCCHVSCKTCVEEAERYSCK</sequence>
<evidence type="ECO:0000256" key="4">
    <source>
        <dbReference type="ARBA" id="ARBA00022525"/>
    </source>
</evidence>
<dbReference type="STRING" id="1965070.A0A3S3Q3P7"/>
<evidence type="ECO:0000256" key="1">
    <source>
        <dbReference type="ARBA" id="ARBA00004498"/>
    </source>
</evidence>
<evidence type="ECO:0000256" key="9">
    <source>
        <dbReference type="ARBA" id="ARBA00023288"/>
    </source>
</evidence>
<dbReference type="GO" id="GO:0060070">
    <property type="term" value="P:canonical Wnt signaling pathway"/>
    <property type="evidence" value="ECO:0007669"/>
    <property type="project" value="TreeGrafter"/>
</dbReference>
<dbReference type="PANTHER" id="PTHR12027">
    <property type="entry name" value="WNT RELATED"/>
    <property type="match status" value="1"/>
</dbReference>
<evidence type="ECO:0000256" key="5">
    <source>
        <dbReference type="ARBA" id="ARBA00022530"/>
    </source>
</evidence>
<dbReference type="GO" id="GO:0005109">
    <property type="term" value="F:frizzled binding"/>
    <property type="evidence" value="ECO:0007669"/>
    <property type="project" value="TreeGrafter"/>
</dbReference>
<dbReference type="EMBL" id="NCKU01001014">
    <property type="protein sequence ID" value="RWS13361.1"/>
    <property type="molecule type" value="Genomic_DNA"/>
</dbReference>
<keyword evidence="7" id="KW-1015">Disulfide bond</keyword>
<dbReference type="GO" id="GO:0045165">
    <property type="term" value="P:cell fate commitment"/>
    <property type="evidence" value="ECO:0007669"/>
    <property type="project" value="TreeGrafter"/>
</dbReference>
<evidence type="ECO:0000256" key="2">
    <source>
        <dbReference type="ARBA" id="ARBA00005683"/>
    </source>
</evidence>
<dbReference type="GO" id="GO:0007517">
    <property type="term" value="P:muscle organ development"/>
    <property type="evidence" value="ECO:0007669"/>
    <property type="project" value="UniProtKB-ARBA"/>
</dbReference>
<organism evidence="11 12">
    <name type="scientific">Dinothrombium tinctorium</name>
    <dbReference type="NCBI Taxonomy" id="1965070"/>
    <lineage>
        <taxon>Eukaryota</taxon>
        <taxon>Metazoa</taxon>
        <taxon>Ecdysozoa</taxon>
        <taxon>Arthropoda</taxon>
        <taxon>Chelicerata</taxon>
        <taxon>Arachnida</taxon>
        <taxon>Acari</taxon>
        <taxon>Acariformes</taxon>
        <taxon>Trombidiformes</taxon>
        <taxon>Prostigmata</taxon>
        <taxon>Anystina</taxon>
        <taxon>Parasitengona</taxon>
        <taxon>Trombidioidea</taxon>
        <taxon>Trombidiidae</taxon>
        <taxon>Dinothrombium</taxon>
    </lineage>
</organism>
<dbReference type="GO" id="GO:0046330">
    <property type="term" value="P:positive regulation of JNK cascade"/>
    <property type="evidence" value="ECO:0007669"/>
    <property type="project" value="TreeGrafter"/>
</dbReference>
<protein>
    <recommendedName>
        <fullName evidence="10">Protein Wnt</fullName>
    </recommendedName>
</protein>
<dbReference type="GO" id="GO:0005125">
    <property type="term" value="F:cytokine activity"/>
    <property type="evidence" value="ECO:0007669"/>
    <property type="project" value="TreeGrafter"/>
</dbReference>
<comment type="function">
    <text evidence="10">Ligand for members of the frizzled family of seven transmembrane receptors.</text>
</comment>
<dbReference type="InterPro" id="IPR018161">
    <property type="entry name" value="Wnt_CS"/>
</dbReference>
<dbReference type="PANTHER" id="PTHR12027:SF112">
    <property type="entry name" value="PROTEIN WNT-2"/>
    <property type="match status" value="1"/>
</dbReference>
<keyword evidence="4" id="KW-0964">Secreted</keyword>
<evidence type="ECO:0000313" key="11">
    <source>
        <dbReference type="EMBL" id="RWS13361.1"/>
    </source>
</evidence>
<dbReference type="PROSITE" id="PS00246">
    <property type="entry name" value="WNT1"/>
    <property type="match status" value="1"/>
</dbReference>
<dbReference type="GO" id="GO:0005615">
    <property type="term" value="C:extracellular space"/>
    <property type="evidence" value="ECO:0007669"/>
    <property type="project" value="TreeGrafter"/>
</dbReference>
<dbReference type="Gene3D" id="3.30.2460.20">
    <property type="match status" value="1"/>
</dbReference>
<gene>
    <name evidence="11" type="ORF">B4U79_06890</name>
</gene>
<reference evidence="11 12" key="1">
    <citation type="journal article" date="2018" name="Gigascience">
        <title>Genomes of trombidid mites reveal novel predicted allergens and laterally-transferred genes associated with secondary metabolism.</title>
        <authorList>
            <person name="Dong X."/>
            <person name="Chaisiri K."/>
            <person name="Xia D."/>
            <person name="Armstrong S.D."/>
            <person name="Fang Y."/>
            <person name="Donnelly M.J."/>
            <person name="Kadowaki T."/>
            <person name="McGarry J.W."/>
            <person name="Darby A.C."/>
            <person name="Makepeace B.L."/>
        </authorList>
    </citation>
    <scope>NUCLEOTIDE SEQUENCE [LARGE SCALE GENOMIC DNA]</scope>
    <source>
        <strain evidence="11">UoL-WK</strain>
    </source>
</reference>
<dbReference type="GO" id="GO:0000902">
    <property type="term" value="P:cell morphogenesis"/>
    <property type="evidence" value="ECO:0007669"/>
    <property type="project" value="UniProtKB-ARBA"/>
</dbReference>
<dbReference type="AlphaFoldDB" id="A0A3S3Q3P7"/>
<dbReference type="GO" id="GO:0030182">
    <property type="term" value="P:neuron differentiation"/>
    <property type="evidence" value="ECO:0007669"/>
    <property type="project" value="TreeGrafter"/>
</dbReference>
<keyword evidence="12" id="KW-1185">Reference proteome</keyword>
<dbReference type="Pfam" id="PF00110">
    <property type="entry name" value="wnt"/>
    <property type="match status" value="1"/>
</dbReference>
<evidence type="ECO:0000313" key="12">
    <source>
        <dbReference type="Proteomes" id="UP000285301"/>
    </source>
</evidence>
<dbReference type="OrthoDB" id="5945655at2759"/>
<proteinExistence type="inferred from homology"/>
<evidence type="ECO:0000256" key="6">
    <source>
        <dbReference type="ARBA" id="ARBA00022687"/>
    </source>
</evidence>